<proteinExistence type="predicted"/>
<dbReference type="EMBL" id="JBBDHD010000011">
    <property type="protein sequence ID" value="MFH7594774.1"/>
    <property type="molecule type" value="Genomic_DNA"/>
</dbReference>
<reference evidence="8 9" key="1">
    <citation type="submission" date="2024-03" db="EMBL/GenBank/DDBJ databases">
        <title>Whole genome sequencing of Streptomyces racemochromogenes, to identify antimicrobial biosynthetic gene clusters.</title>
        <authorList>
            <person name="Suryawanshi P."/>
            <person name="Krishnaraj P.U."/>
            <person name="Arun Y.P."/>
            <person name="Suryawanshi M.P."/>
            <person name="Rakshit O."/>
        </authorList>
    </citation>
    <scope>NUCLEOTIDE SEQUENCE [LARGE SCALE GENOMIC DNA]</scope>
    <source>
        <strain evidence="8 9">AUDT626</strain>
    </source>
</reference>
<dbReference type="InterPro" id="IPR008271">
    <property type="entry name" value="Ser/Thr_kinase_AS"/>
</dbReference>
<dbReference type="Gene3D" id="1.10.510.10">
    <property type="entry name" value="Transferase(Phosphotransferase) domain 1"/>
    <property type="match status" value="1"/>
</dbReference>
<dbReference type="RefSeq" id="WP_395508700.1">
    <property type="nucleotide sequence ID" value="NZ_JBBDHD010000011.1"/>
</dbReference>
<organism evidence="8 9">
    <name type="scientific">Streptomyces racemochromogenes</name>
    <dbReference type="NCBI Taxonomy" id="67353"/>
    <lineage>
        <taxon>Bacteria</taxon>
        <taxon>Bacillati</taxon>
        <taxon>Actinomycetota</taxon>
        <taxon>Actinomycetes</taxon>
        <taxon>Kitasatosporales</taxon>
        <taxon>Streptomycetaceae</taxon>
        <taxon>Streptomyces</taxon>
    </lineage>
</organism>
<feature type="domain" description="Protein kinase" evidence="7">
    <location>
        <begin position="15"/>
        <end position="270"/>
    </location>
</feature>
<evidence type="ECO:0000256" key="5">
    <source>
        <dbReference type="PROSITE-ProRule" id="PRU10141"/>
    </source>
</evidence>
<keyword evidence="1" id="KW-0808">Transferase</keyword>
<dbReference type="SMART" id="SM00458">
    <property type="entry name" value="RICIN"/>
    <property type="match status" value="1"/>
</dbReference>
<dbReference type="SMART" id="SM00220">
    <property type="entry name" value="S_TKc"/>
    <property type="match status" value="1"/>
</dbReference>
<dbReference type="Gene3D" id="2.80.10.50">
    <property type="match status" value="1"/>
</dbReference>
<keyword evidence="2 5" id="KW-0547">Nucleotide-binding</keyword>
<dbReference type="PROSITE" id="PS50231">
    <property type="entry name" value="RICIN_B_LECTIN"/>
    <property type="match status" value="1"/>
</dbReference>
<dbReference type="InterPro" id="IPR035992">
    <property type="entry name" value="Ricin_B-like_lectins"/>
</dbReference>
<dbReference type="PROSITE" id="PS00108">
    <property type="entry name" value="PROTEIN_KINASE_ST"/>
    <property type="match status" value="1"/>
</dbReference>
<feature type="compositionally biased region" description="Low complexity" evidence="6">
    <location>
        <begin position="335"/>
        <end position="384"/>
    </location>
</feature>
<dbReference type="InterPro" id="IPR000772">
    <property type="entry name" value="Ricin_B_lectin"/>
</dbReference>
<dbReference type="PROSITE" id="PS50011">
    <property type="entry name" value="PROTEIN_KINASE_DOM"/>
    <property type="match status" value="1"/>
</dbReference>
<dbReference type="PANTHER" id="PTHR43289:SF34">
    <property type="entry name" value="SERINE_THREONINE-PROTEIN KINASE YBDM-RELATED"/>
    <property type="match status" value="1"/>
</dbReference>
<dbReference type="InterPro" id="IPR011009">
    <property type="entry name" value="Kinase-like_dom_sf"/>
</dbReference>
<dbReference type="SUPFAM" id="SSF56112">
    <property type="entry name" value="Protein kinase-like (PK-like)"/>
    <property type="match status" value="1"/>
</dbReference>
<evidence type="ECO:0000256" key="1">
    <source>
        <dbReference type="ARBA" id="ARBA00022679"/>
    </source>
</evidence>
<gene>
    <name evidence="8" type="ORF">WDV06_06645</name>
</gene>
<name>A0ABW7P8V7_9ACTN</name>
<sequence>MSGLHAGDPKKIGGFRLVGRLGVGGMGVVYLAQGADGRLVALKRLREELAADSEFRARFRREAAALLRVQGACTVRVLAVEVEASTPFVVMEYVPGPTLAEYVGEHGPLHGDMAHGFAVGLAEALGAIHRAGMVHRDLKPANVLLAQDGPKVIDFGIAQAVDGTALTRTGIAVGTVGYMAPEQVRGQAGPPADVFAWAMTVAYAATGRPPFGTGPSEAVLYRILHDEPDLDGVPARLEPLLAAALDRSPERRPTPGRLLAELSGAEGPATAPVTAIDAEAVTTVLAAAWRMPETAVPPVPRPKQRTTRAAAAAAVLLLSTAGILWAVLTGGDGSTASGAAGSAVAASGSAGTAGPSSSSKGPTPAADTGTRTPSAPSGPTTSPAQPAPSPSAPTGAITNTHSGLCLDTNGPQRPGLEVVLRACGYFSGQIWQYDGTSRHLTNPPSGLCLDTNGEPAAGARAVLGPCGNHTGQQWQYDATGGPFTNPASGLCLDTAGPPAVDTGLLLNPCGNYTGQHWRI</sequence>
<dbReference type="Pfam" id="PF00069">
    <property type="entry name" value="Pkinase"/>
    <property type="match status" value="1"/>
</dbReference>
<comment type="caution">
    <text evidence="8">The sequence shown here is derived from an EMBL/GenBank/DDBJ whole genome shotgun (WGS) entry which is preliminary data.</text>
</comment>
<accession>A0ABW7P8V7</accession>
<dbReference type="CDD" id="cd00161">
    <property type="entry name" value="beta-trefoil_Ricin-like"/>
    <property type="match status" value="1"/>
</dbReference>
<dbReference type="Gene3D" id="3.30.200.20">
    <property type="entry name" value="Phosphorylase Kinase, domain 1"/>
    <property type="match status" value="1"/>
</dbReference>
<evidence type="ECO:0000256" key="3">
    <source>
        <dbReference type="ARBA" id="ARBA00022777"/>
    </source>
</evidence>
<dbReference type="PROSITE" id="PS00107">
    <property type="entry name" value="PROTEIN_KINASE_ATP"/>
    <property type="match status" value="1"/>
</dbReference>
<keyword evidence="4 5" id="KW-0067">ATP-binding</keyword>
<evidence type="ECO:0000256" key="2">
    <source>
        <dbReference type="ARBA" id="ARBA00022741"/>
    </source>
</evidence>
<dbReference type="Proteomes" id="UP001610631">
    <property type="component" value="Unassembled WGS sequence"/>
</dbReference>
<dbReference type="CDD" id="cd14014">
    <property type="entry name" value="STKc_PknB_like"/>
    <property type="match status" value="1"/>
</dbReference>
<dbReference type="SUPFAM" id="SSF50370">
    <property type="entry name" value="Ricin B-like lectins"/>
    <property type="match status" value="1"/>
</dbReference>
<evidence type="ECO:0000256" key="4">
    <source>
        <dbReference type="ARBA" id="ARBA00022840"/>
    </source>
</evidence>
<dbReference type="GO" id="GO:0016301">
    <property type="term" value="F:kinase activity"/>
    <property type="evidence" value="ECO:0007669"/>
    <property type="project" value="UniProtKB-KW"/>
</dbReference>
<evidence type="ECO:0000313" key="8">
    <source>
        <dbReference type="EMBL" id="MFH7594774.1"/>
    </source>
</evidence>
<dbReference type="InterPro" id="IPR017441">
    <property type="entry name" value="Protein_kinase_ATP_BS"/>
</dbReference>
<evidence type="ECO:0000256" key="6">
    <source>
        <dbReference type="SAM" id="MobiDB-lite"/>
    </source>
</evidence>
<keyword evidence="3 8" id="KW-0418">Kinase</keyword>
<evidence type="ECO:0000259" key="7">
    <source>
        <dbReference type="PROSITE" id="PS50011"/>
    </source>
</evidence>
<feature type="binding site" evidence="5">
    <location>
        <position position="43"/>
    </location>
    <ligand>
        <name>ATP</name>
        <dbReference type="ChEBI" id="CHEBI:30616"/>
    </ligand>
</feature>
<keyword evidence="9" id="KW-1185">Reference proteome</keyword>
<dbReference type="InterPro" id="IPR000719">
    <property type="entry name" value="Prot_kinase_dom"/>
</dbReference>
<protein>
    <submittedName>
        <fullName evidence="8">Protein kinase</fullName>
    </submittedName>
</protein>
<dbReference type="Pfam" id="PF00652">
    <property type="entry name" value="Ricin_B_lectin"/>
    <property type="match status" value="1"/>
</dbReference>
<dbReference type="PANTHER" id="PTHR43289">
    <property type="entry name" value="MITOGEN-ACTIVATED PROTEIN KINASE KINASE KINASE 20-RELATED"/>
    <property type="match status" value="1"/>
</dbReference>
<evidence type="ECO:0000313" key="9">
    <source>
        <dbReference type="Proteomes" id="UP001610631"/>
    </source>
</evidence>
<feature type="region of interest" description="Disordered" evidence="6">
    <location>
        <begin position="335"/>
        <end position="408"/>
    </location>
</feature>